<keyword evidence="4" id="KW-1185">Reference proteome</keyword>
<dbReference type="Proteomes" id="UP001165378">
    <property type="component" value="Unassembled WGS sequence"/>
</dbReference>
<accession>A0AA41Q8W0</accession>
<protein>
    <recommendedName>
        <fullName evidence="5">V8-like Glu-specific endopeptidase</fullName>
    </recommendedName>
</protein>
<evidence type="ECO:0000256" key="2">
    <source>
        <dbReference type="SAM" id="MobiDB-lite"/>
    </source>
</evidence>
<evidence type="ECO:0008006" key="5">
    <source>
        <dbReference type="Google" id="ProtNLM"/>
    </source>
</evidence>
<evidence type="ECO:0000313" key="3">
    <source>
        <dbReference type="EMBL" id="MCF2533060.1"/>
    </source>
</evidence>
<dbReference type="RefSeq" id="WP_235057831.1">
    <property type="nucleotide sequence ID" value="NZ_JAKFHA010000043.1"/>
</dbReference>
<dbReference type="Gene3D" id="2.40.10.10">
    <property type="entry name" value="Trypsin-like serine proteases"/>
    <property type="match status" value="2"/>
</dbReference>
<dbReference type="PANTHER" id="PTHR15462">
    <property type="entry name" value="SERINE PROTEASE"/>
    <property type="match status" value="1"/>
</dbReference>
<organism evidence="3 4">
    <name type="scientific">Yinghuangia soli</name>
    <dbReference type="NCBI Taxonomy" id="2908204"/>
    <lineage>
        <taxon>Bacteria</taxon>
        <taxon>Bacillati</taxon>
        <taxon>Actinomycetota</taxon>
        <taxon>Actinomycetes</taxon>
        <taxon>Kitasatosporales</taxon>
        <taxon>Streptomycetaceae</taxon>
        <taxon>Yinghuangia</taxon>
    </lineage>
</organism>
<feature type="compositionally biased region" description="Low complexity" evidence="2">
    <location>
        <begin position="38"/>
        <end position="59"/>
    </location>
</feature>
<feature type="compositionally biased region" description="Low complexity" evidence="2">
    <location>
        <begin position="78"/>
        <end position="91"/>
    </location>
</feature>
<comment type="caution">
    <text evidence="3">The sequence shown here is derived from an EMBL/GenBank/DDBJ whole genome shotgun (WGS) entry which is preliminary data.</text>
</comment>
<evidence type="ECO:0000256" key="1">
    <source>
        <dbReference type="ARBA" id="ARBA00022729"/>
    </source>
</evidence>
<dbReference type="EMBL" id="JAKFHA010000043">
    <property type="protein sequence ID" value="MCF2533060.1"/>
    <property type="molecule type" value="Genomic_DNA"/>
</dbReference>
<evidence type="ECO:0000313" key="4">
    <source>
        <dbReference type="Proteomes" id="UP001165378"/>
    </source>
</evidence>
<dbReference type="InterPro" id="IPR043504">
    <property type="entry name" value="Peptidase_S1_PA_chymotrypsin"/>
</dbReference>
<sequence length="359" mass="37170">MTRSVRTLLVAVVVAVALLVAGTVMALSLGSDEPLRPPAAATGSSPAPDAPDDTSPWTPERMSQARPRDPLVAEAPDPSGSAGSPGPNPSGTLGPLPDNVAEARPPVVAAAEVPRPYARDAVVGKLFFDAPEGPAVCSGTVIADPTAPGRSNLVWTAGHCVHAGKGGTWFKNVQFVPAFNSGGHATLGNLREPGPVAPFGQWWAADMATSQRWKDGGTGGDSPASAYDYGVVRVRNPDNSGRSLQETVGWALPVWFDAPRDLARVAAFGYPQDPPYNGLAMFHCDQDPRRLTVDPASPPLLRIGCTMTGGASGGGWYAKAPDGEVRLVSNSALGGTGRTWLAGPYLGADARTVLASVRR</sequence>
<dbReference type="SUPFAM" id="SSF50494">
    <property type="entry name" value="Trypsin-like serine proteases"/>
    <property type="match status" value="1"/>
</dbReference>
<reference evidence="3" key="1">
    <citation type="submission" date="2022-01" db="EMBL/GenBank/DDBJ databases">
        <title>Genome-Based Taxonomic Classification of the Phylum Actinobacteria.</title>
        <authorList>
            <person name="Gao Y."/>
        </authorList>
    </citation>
    <scope>NUCLEOTIDE SEQUENCE</scope>
    <source>
        <strain evidence="3">KLBMP 8922</strain>
    </source>
</reference>
<dbReference type="InterPro" id="IPR009003">
    <property type="entry name" value="Peptidase_S1_PA"/>
</dbReference>
<keyword evidence="1" id="KW-0732">Signal</keyword>
<dbReference type="InterPro" id="IPR050966">
    <property type="entry name" value="Glutamyl_endopeptidase"/>
</dbReference>
<feature type="region of interest" description="Disordered" evidence="2">
    <location>
        <begin position="30"/>
        <end position="100"/>
    </location>
</feature>
<proteinExistence type="predicted"/>
<dbReference type="AlphaFoldDB" id="A0AA41Q8W0"/>
<gene>
    <name evidence="3" type="ORF">LZ495_38410</name>
</gene>
<name>A0AA41Q8W0_9ACTN</name>
<dbReference type="PANTHER" id="PTHR15462:SF19">
    <property type="entry name" value="PEPTIDASE S1 DOMAIN-CONTAINING PROTEIN"/>
    <property type="match status" value="1"/>
</dbReference>